<organism evidence="2 3">
    <name type="scientific">Inhella crocodyli</name>
    <dbReference type="NCBI Taxonomy" id="2499851"/>
    <lineage>
        <taxon>Bacteria</taxon>
        <taxon>Pseudomonadati</taxon>
        <taxon>Pseudomonadota</taxon>
        <taxon>Betaproteobacteria</taxon>
        <taxon>Burkholderiales</taxon>
        <taxon>Sphaerotilaceae</taxon>
        <taxon>Inhella</taxon>
    </lineage>
</organism>
<dbReference type="SUPFAM" id="SSF53850">
    <property type="entry name" value="Periplasmic binding protein-like II"/>
    <property type="match status" value="1"/>
</dbReference>
<accession>A0A3S2XW00</accession>
<dbReference type="AlphaFoldDB" id="A0A3S2XW00"/>
<dbReference type="RefSeq" id="WP_127682608.1">
    <property type="nucleotide sequence ID" value="NZ_SACM01000002.1"/>
</dbReference>
<evidence type="ECO:0000259" key="1">
    <source>
        <dbReference type="Pfam" id="PF00497"/>
    </source>
</evidence>
<comment type="caution">
    <text evidence="2">The sequence shown here is derived from an EMBL/GenBank/DDBJ whole genome shotgun (WGS) entry which is preliminary data.</text>
</comment>
<gene>
    <name evidence="2" type="ORF">EOD73_08700</name>
</gene>
<evidence type="ECO:0000313" key="3">
    <source>
        <dbReference type="Proteomes" id="UP000288587"/>
    </source>
</evidence>
<protein>
    <submittedName>
        <fullName evidence="2">Transporter substrate-binding domain-containing protein</fullName>
    </submittedName>
</protein>
<dbReference type="OrthoDB" id="8771874at2"/>
<dbReference type="InterPro" id="IPR001638">
    <property type="entry name" value="Solute-binding_3/MltF_N"/>
</dbReference>
<sequence>MQRRALCLASAALIPGVLPAEPRAKPLLVLRTASQAALPLKFDRLNRSRPGICIEIIERLEANDLQLRFRGLERDLPLKRVVQALSTEEIDVFFSLIPTDERRRLVDFLEGPPLYVSRHQVAVRADDPVQVNSLDDLRALGPDGLVLTTHGTAYSEYLGQQTGIALYPQALNNDQNLRMLLLGRGRFFYHAGSSLREHIERNGLGAQLRILPAVFKVDEQRVACSRALPVAARSRLVLGLQSLAASGELQRLRERYGVA</sequence>
<name>A0A3S2XW00_9BURK</name>
<dbReference type="EMBL" id="SACM01000002">
    <property type="protein sequence ID" value="RVT86110.1"/>
    <property type="molecule type" value="Genomic_DNA"/>
</dbReference>
<keyword evidence="3" id="KW-1185">Reference proteome</keyword>
<dbReference type="Gene3D" id="3.40.190.10">
    <property type="entry name" value="Periplasmic binding protein-like II"/>
    <property type="match status" value="2"/>
</dbReference>
<feature type="domain" description="Solute-binding protein family 3/N-terminal" evidence="1">
    <location>
        <begin position="38"/>
        <end position="257"/>
    </location>
</feature>
<evidence type="ECO:0000313" key="2">
    <source>
        <dbReference type="EMBL" id="RVT86110.1"/>
    </source>
</evidence>
<dbReference type="Pfam" id="PF00497">
    <property type="entry name" value="SBP_bac_3"/>
    <property type="match status" value="1"/>
</dbReference>
<dbReference type="Proteomes" id="UP000288587">
    <property type="component" value="Unassembled WGS sequence"/>
</dbReference>
<reference evidence="2 3" key="1">
    <citation type="submission" date="2019-01" db="EMBL/GenBank/DDBJ databases">
        <authorList>
            <person name="Chen W.-M."/>
        </authorList>
    </citation>
    <scope>NUCLEOTIDE SEQUENCE [LARGE SCALE GENOMIC DNA]</scope>
    <source>
        <strain evidence="2 3">CCP-18</strain>
    </source>
</reference>
<proteinExistence type="predicted"/>